<dbReference type="EMBL" id="BQNB010008993">
    <property type="protein sequence ID" value="GJS57270.1"/>
    <property type="molecule type" value="Genomic_DNA"/>
</dbReference>
<feature type="region of interest" description="Disordered" evidence="1">
    <location>
        <begin position="496"/>
        <end position="520"/>
    </location>
</feature>
<keyword evidence="4" id="KW-1185">Reference proteome</keyword>
<feature type="domain" description="Reverse transcriptase Ty1/copia-type" evidence="2">
    <location>
        <begin position="7"/>
        <end position="73"/>
    </location>
</feature>
<reference evidence="3" key="1">
    <citation type="journal article" date="2022" name="Int. J. Mol. Sci.">
        <title>Draft Genome of Tanacetum Coccineum: Genomic Comparison of Closely Related Tanacetum-Family Plants.</title>
        <authorList>
            <person name="Yamashiro T."/>
            <person name="Shiraishi A."/>
            <person name="Nakayama K."/>
            <person name="Satake H."/>
        </authorList>
    </citation>
    <scope>NUCLEOTIDE SEQUENCE</scope>
</reference>
<accession>A0ABQ4WWR7</accession>
<evidence type="ECO:0000256" key="1">
    <source>
        <dbReference type="SAM" id="MobiDB-lite"/>
    </source>
</evidence>
<feature type="compositionally biased region" description="Basic and acidic residues" evidence="1">
    <location>
        <begin position="496"/>
        <end position="512"/>
    </location>
</feature>
<dbReference type="Pfam" id="PF07727">
    <property type="entry name" value="RVT_2"/>
    <property type="match status" value="2"/>
</dbReference>
<comment type="caution">
    <text evidence="3">The sequence shown here is derived from an EMBL/GenBank/DDBJ whole genome shotgun (WGS) entry which is preliminary data.</text>
</comment>
<feature type="compositionally biased region" description="Polar residues" evidence="1">
    <location>
        <begin position="384"/>
        <end position="393"/>
    </location>
</feature>
<evidence type="ECO:0000259" key="2">
    <source>
        <dbReference type="Pfam" id="PF07727"/>
    </source>
</evidence>
<protein>
    <submittedName>
        <fullName evidence="3">Retrovirus-related pol polyprotein from transposon TNT 1-94</fullName>
    </submittedName>
</protein>
<sequence>MMDENGIVIKKKARLVAQGNNQQEGIDYEETFAPDARLEAIRIFLAYAAYMGFMVYQMDVKNAFLNGKISKEVTSLSEIYVDDIIFGLTSSKLSKQFGKLMTKKYEMSMMGELTYFLGFQIKQDFKGISNCQEKYVKDLLKKYDLADCASVKCPLLPPNNLGLDESRDSVNETLFRGMIGSLMYLTASRPDIQFLTCLCARYQANPKESYLVAIKRIFRYLKGTLNLGLWYLKGLGFDLKAYSDSDYAGCNLDRKSTSRGCQIVEESWYHFIRDRILKGDIELHFVPTDLQLADIFTKPLAEPSFTRLVAELCMLNIEKHVSDKKKDLRFTQKDKPLSFTQDEFISAIGLPICRDVVPLPPKETSLLPPSGEVNADDIADKSLSRASIQPVTQSKAPTNLKTKKKKIPSSSKPNSPYMIRLRDQNVEEEKDAEFMAMEEVVEEQYLEIPIVKQLLDDADKLSKAFKETPESPYDTESEIKVVKSFLTSHISELKDQTIHDSKETTDIHKDSDSDLQTMPDDDLRYVSGFDTADSDDTHENEVSKSDHIFQVDTTSAEHLSLPDHMDHICEEVSSLHLKLRDMESSIVQQVSAKIKSSLPDLVSNTLKEQLPKELPHVEAQVQKNLQDQVPTLLLKPMYKEFNAFNKLESQRFIILQKELSKSLHKNMRKSIRLKGDQPSAQVVTNEEKALVFHNPEEMKSEGIFSMEDDLDDDELDNLKNNKSLFMNSPISYFETTSSKFSPTPPRDPAKGKEVVIVKEQVNELVTYQEEGGSIPKISKLKSFITLEGTLSQEEFNNQIKELKRISDLKA</sequence>
<evidence type="ECO:0000313" key="4">
    <source>
        <dbReference type="Proteomes" id="UP001151760"/>
    </source>
</evidence>
<organism evidence="3 4">
    <name type="scientific">Tanacetum coccineum</name>
    <dbReference type="NCBI Taxonomy" id="301880"/>
    <lineage>
        <taxon>Eukaryota</taxon>
        <taxon>Viridiplantae</taxon>
        <taxon>Streptophyta</taxon>
        <taxon>Embryophyta</taxon>
        <taxon>Tracheophyta</taxon>
        <taxon>Spermatophyta</taxon>
        <taxon>Magnoliopsida</taxon>
        <taxon>eudicotyledons</taxon>
        <taxon>Gunneridae</taxon>
        <taxon>Pentapetalae</taxon>
        <taxon>asterids</taxon>
        <taxon>campanulids</taxon>
        <taxon>Asterales</taxon>
        <taxon>Asteraceae</taxon>
        <taxon>Asteroideae</taxon>
        <taxon>Anthemideae</taxon>
        <taxon>Anthemidinae</taxon>
        <taxon>Tanacetum</taxon>
    </lineage>
</organism>
<gene>
    <name evidence="3" type="ORF">Tco_0652054</name>
</gene>
<dbReference type="InterPro" id="IPR013103">
    <property type="entry name" value="RVT_2"/>
</dbReference>
<evidence type="ECO:0000313" key="3">
    <source>
        <dbReference type="EMBL" id="GJS57270.1"/>
    </source>
</evidence>
<reference evidence="3" key="2">
    <citation type="submission" date="2022-01" db="EMBL/GenBank/DDBJ databases">
        <authorList>
            <person name="Yamashiro T."/>
            <person name="Shiraishi A."/>
            <person name="Satake H."/>
            <person name="Nakayama K."/>
        </authorList>
    </citation>
    <scope>NUCLEOTIDE SEQUENCE</scope>
</reference>
<feature type="region of interest" description="Disordered" evidence="1">
    <location>
        <begin position="382"/>
        <end position="417"/>
    </location>
</feature>
<dbReference type="SUPFAM" id="SSF56672">
    <property type="entry name" value="DNA/RNA polymerases"/>
    <property type="match status" value="1"/>
</dbReference>
<name>A0ABQ4WWR7_9ASTR</name>
<dbReference type="InterPro" id="IPR043502">
    <property type="entry name" value="DNA/RNA_pol_sf"/>
</dbReference>
<proteinExistence type="predicted"/>
<feature type="domain" description="Reverse transcriptase Ty1/copia-type" evidence="2">
    <location>
        <begin position="78"/>
        <end position="156"/>
    </location>
</feature>
<dbReference type="Proteomes" id="UP001151760">
    <property type="component" value="Unassembled WGS sequence"/>
</dbReference>
<dbReference type="PANTHER" id="PTHR11439:SF495">
    <property type="entry name" value="REVERSE TRANSCRIPTASE, RNA-DEPENDENT DNA POLYMERASE-RELATED"/>
    <property type="match status" value="1"/>
</dbReference>
<dbReference type="PANTHER" id="PTHR11439">
    <property type="entry name" value="GAG-POL-RELATED RETROTRANSPOSON"/>
    <property type="match status" value="1"/>
</dbReference>